<gene>
    <name evidence="1" type="ORF">I79_004498</name>
</gene>
<sequence>MSEVSAGSPAIRVLTLPLLGASHFTQRPGSPGPPRLWKPPSRRICSVCMEWRLTNLRLVLGDPGAPE</sequence>
<dbReference type="Proteomes" id="UP000001075">
    <property type="component" value="Unassembled WGS sequence"/>
</dbReference>
<reference evidence="2" key="1">
    <citation type="journal article" date="2011" name="Nat. Biotechnol.">
        <title>The genomic sequence of the Chinese hamster ovary (CHO)-K1 cell line.</title>
        <authorList>
            <person name="Xu X."/>
            <person name="Nagarajan H."/>
            <person name="Lewis N.E."/>
            <person name="Pan S."/>
            <person name="Cai Z."/>
            <person name="Liu X."/>
            <person name="Chen W."/>
            <person name="Xie M."/>
            <person name="Wang W."/>
            <person name="Hammond S."/>
            <person name="Andersen M.R."/>
            <person name="Neff N."/>
            <person name="Passarelli B."/>
            <person name="Koh W."/>
            <person name="Fan H.C."/>
            <person name="Wang J."/>
            <person name="Gui Y."/>
            <person name="Lee K.H."/>
            <person name="Betenbaugh M.J."/>
            <person name="Quake S.R."/>
            <person name="Famili I."/>
            <person name="Palsson B.O."/>
            <person name="Wang J."/>
        </authorList>
    </citation>
    <scope>NUCLEOTIDE SEQUENCE [LARGE SCALE GENOMIC DNA]</scope>
    <source>
        <strain evidence="2">CHO K1 cell line</strain>
    </source>
</reference>
<accession>G3H2S7</accession>
<evidence type="ECO:0000313" key="2">
    <source>
        <dbReference type="Proteomes" id="UP000001075"/>
    </source>
</evidence>
<name>G3H2S7_CRIGR</name>
<dbReference type="EMBL" id="JH000120">
    <property type="protein sequence ID" value="EGV94764.1"/>
    <property type="molecule type" value="Genomic_DNA"/>
</dbReference>
<dbReference type="AlphaFoldDB" id="G3H2S7"/>
<evidence type="ECO:0000313" key="1">
    <source>
        <dbReference type="EMBL" id="EGV94764.1"/>
    </source>
</evidence>
<dbReference type="InParanoid" id="G3H2S7"/>
<organism evidence="1 2">
    <name type="scientific">Cricetulus griseus</name>
    <name type="common">Chinese hamster</name>
    <name type="synonym">Cricetulus barabensis griseus</name>
    <dbReference type="NCBI Taxonomy" id="10029"/>
    <lineage>
        <taxon>Eukaryota</taxon>
        <taxon>Metazoa</taxon>
        <taxon>Chordata</taxon>
        <taxon>Craniata</taxon>
        <taxon>Vertebrata</taxon>
        <taxon>Euteleostomi</taxon>
        <taxon>Mammalia</taxon>
        <taxon>Eutheria</taxon>
        <taxon>Euarchontoglires</taxon>
        <taxon>Glires</taxon>
        <taxon>Rodentia</taxon>
        <taxon>Myomorpha</taxon>
        <taxon>Muroidea</taxon>
        <taxon>Cricetidae</taxon>
        <taxon>Cricetinae</taxon>
        <taxon>Cricetulus</taxon>
    </lineage>
</organism>
<protein>
    <submittedName>
        <fullName evidence="1">Uncharacterized protein</fullName>
    </submittedName>
</protein>
<proteinExistence type="predicted"/>